<evidence type="ECO:0000313" key="4">
    <source>
        <dbReference type="EMBL" id="KRL12606.1"/>
    </source>
</evidence>
<dbReference type="InterPro" id="IPR001647">
    <property type="entry name" value="HTH_TetR"/>
</dbReference>
<dbReference type="STRING" id="1423792.FD09_GL002926"/>
<sequence>MATLTSDKTEKICQAALRLFTARGYAETNVPSIAKAAGVGVGTLYRYFKNKEGIFNTLFQQVLRHFLDELEIRVQPSDSVQDQYSQLFDASATLLINYSAELHFVSLNAFNEVLDSTSREAREKVITYFTDFLKNGQRQEVFTKADPDTLLVLLYGSVEMMASQLWIKHELYSDPAAETRLVHQMKNLLWNALTVERKVFVEEV</sequence>
<dbReference type="PRINTS" id="PR00455">
    <property type="entry name" value="HTHTETR"/>
</dbReference>
<gene>
    <name evidence="4" type="ORF">FD09_GL002926</name>
</gene>
<dbReference type="PATRIC" id="fig|1423792.3.peg.3000"/>
<dbReference type="InterPro" id="IPR050109">
    <property type="entry name" value="HTH-type_TetR-like_transc_reg"/>
</dbReference>
<dbReference type="PANTHER" id="PTHR30055">
    <property type="entry name" value="HTH-TYPE TRANSCRIPTIONAL REGULATOR RUTR"/>
    <property type="match status" value="1"/>
</dbReference>
<dbReference type="PANTHER" id="PTHR30055:SF207">
    <property type="entry name" value="HTH-TYPE TRANSCRIPTIONAL REPRESSOR FATR"/>
    <property type="match status" value="1"/>
</dbReference>
<dbReference type="Pfam" id="PF16295">
    <property type="entry name" value="TetR_C_10"/>
    <property type="match status" value="1"/>
</dbReference>
<name>A0A0R1MWJ6_9LACO</name>
<keyword evidence="5" id="KW-1185">Reference proteome</keyword>
<dbReference type="InterPro" id="IPR009057">
    <property type="entry name" value="Homeodomain-like_sf"/>
</dbReference>
<dbReference type="SUPFAM" id="SSF48498">
    <property type="entry name" value="Tetracyclin repressor-like, C-terminal domain"/>
    <property type="match status" value="1"/>
</dbReference>
<evidence type="ECO:0000256" key="1">
    <source>
        <dbReference type="ARBA" id="ARBA00023125"/>
    </source>
</evidence>
<evidence type="ECO:0000256" key="2">
    <source>
        <dbReference type="PROSITE-ProRule" id="PRU00335"/>
    </source>
</evidence>
<dbReference type="Proteomes" id="UP000051330">
    <property type="component" value="Unassembled WGS sequence"/>
</dbReference>
<dbReference type="AlphaFoldDB" id="A0A0R1MWJ6"/>
<dbReference type="RefSeq" id="WP_057820682.1">
    <property type="nucleotide sequence ID" value="NZ_AZEC01000007.1"/>
</dbReference>
<evidence type="ECO:0000313" key="5">
    <source>
        <dbReference type="Proteomes" id="UP000051330"/>
    </source>
</evidence>
<accession>A0A0R1MWJ6</accession>
<evidence type="ECO:0000259" key="3">
    <source>
        <dbReference type="PROSITE" id="PS50977"/>
    </source>
</evidence>
<feature type="DNA-binding region" description="H-T-H motif" evidence="2">
    <location>
        <begin position="29"/>
        <end position="48"/>
    </location>
</feature>
<dbReference type="SUPFAM" id="SSF46689">
    <property type="entry name" value="Homeodomain-like"/>
    <property type="match status" value="1"/>
</dbReference>
<feature type="domain" description="HTH tetR-type" evidence="3">
    <location>
        <begin position="6"/>
        <end position="66"/>
    </location>
</feature>
<dbReference type="Pfam" id="PF00440">
    <property type="entry name" value="TetR_N"/>
    <property type="match status" value="1"/>
</dbReference>
<dbReference type="InterPro" id="IPR036271">
    <property type="entry name" value="Tet_transcr_reg_TetR-rel_C_sf"/>
</dbReference>
<comment type="caution">
    <text evidence="4">The sequence shown here is derived from an EMBL/GenBank/DDBJ whole genome shotgun (WGS) entry which is preliminary data.</text>
</comment>
<proteinExistence type="predicted"/>
<dbReference type="GO" id="GO:0000976">
    <property type="term" value="F:transcription cis-regulatory region binding"/>
    <property type="evidence" value="ECO:0007669"/>
    <property type="project" value="TreeGrafter"/>
</dbReference>
<reference evidence="4 5" key="1">
    <citation type="journal article" date="2015" name="Genome Announc.">
        <title>Expanding the biotechnology potential of lactobacilli through comparative genomics of 213 strains and associated genera.</title>
        <authorList>
            <person name="Sun Z."/>
            <person name="Harris H.M."/>
            <person name="McCann A."/>
            <person name="Guo C."/>
            <person name="Argimon S."/>
            <person name="Zhang W."/>
            <person name="Yang X."/>
            <person name="Jeffery I.B."/>
            <person name="Cooney J.C."/>
            <person name="Kagawa T.F."/>
            <person name="Liu W."/>
            <person name="Song Y."/>
            <person name="Salvetti E."/>
            <person name="Wrobel A."/>
            <person name="Rasinkangas P."/>
            <person name="Parkhill J."/>
            <person name="Rea M.C."/>
            <person name="O'Sullivan O."/>
            <person name="Ritari J."/>
            <person name="Douillard F.P."/>
            <person name="Paul Ross R."/>
            <person name="Yang R."/>
            <person name="Briner A.E."/>
            <person name="Felis G.E."/>
            <person name="de Vos W.M."/>
            <person name="Barrangou R."/>
            <person name="Klaenhammer T.R."/>
            <person name="Caufield P.W."/>
            <person name="Cui Y."/>
            <person name="Zhang H."/>
            <person name="O'Toole P.W."/>
        </authorList>
    </citation>
    <scope>NUCLEOTIDE SEQUENCE [LARGE SCALE GENOMIC DNA]</scope>
    <source>
        <strain evidence="4 5">DSM 12744</strain>
    </source>
</reference>
<dbReference type="PROSITE" id="PS50977">
    <property type="entry name" value="HTH_TETR_2"/>
    <property type="match status" value="1"/>
</dbReference>
<dbReference type="GO" id="GO:0003700">
    <property type="term" value="F:DNA-binding transcription factor activity"/>
    <property type="evidence" value="ECO:0007669"/>
    <property type="project" value="TreeGrafter"/>
</dbReference>
<dbReference type="EMBL" id="AZEC01000007">
    <property type="protein sequence ID" value="KRL12606.1"/>
    <property type="molecule type" value="Genomic_DNA"/>
</dbReference>
<dbReference type="Gene3D" id="1.10.357.10">
    <property type="entry name" value="Tetracycline Repressor, domain 2"/>
    <property type="match status" value="1"/>
</dbReference>
<dbReference type="InterPro" id="IPR032551">
    <property type="entry name" value="BscR_C"/>
</dbReference>
<protein>
    <submittedName>
        <fullName evidence="4">Transcriptional regulator</fullName>
    </submittedName>
</protein>
<organism evidence="4 5">
    <name type="scientific">Schleiferilactobacillus perolens DSM 12744</name>
    <dbReference type="NCBI Taxonomy" id="1423792"/>
    <lineage>
        <taxon>Bacteria</taxon>
        <taxon>Bacillati</taxon>
        <taxon>Bacillota</taxon>
        <taxon>Bacilli</taxon>
        <taxon>Lactobacillales</taxon>
        <taxon>Lactobacillaceae</taxon>
        <taxon>Schleiferilactobacillus</taxon>
    </lineage>
</organism>
<dbReference type="OrthoDB" id="9810250at2"/>
<keyword evidence="1 2" id="KW-0238">DNA-binding</keyword>